<keyword evidence="2" id="KW-0012">Acyltransferase</keyword>
<comment type="caution">
    <text evidence="4">The sequence shown here is derived from an EMBL/GenBank/DDBJ whole genome shotgun (WGS) entry which is preliminary data.</text>
</comment>
<keyword evidence="1 4" id="KW-0808">Transferase</keyword>
<dbReference type="Pfam" id="PF00583">
    <property type="entry name" value="Acetyltransf_1"/>
    <property type="match status" value="1"/>
</dbReference>
<reference evidence="4 5" key="1">
    <citation type="submission" date="2019-02" db="EMBL/GenBank/DDBJ databases">
        <title>Hyunsoonleella sp., isolated from marine sediment.</title>
        <authorList>
            <person name="Liu B.-T."/>
        </authorList>
    </citation>
    <scope>NUCLEOTIDE SEQUENCE [LARGE SCALE GENOMIC DNA]</scope>
    <source>
        <strain evidence="4 5">T58</strain>
    </source>
</reference>
<keyword evidence="5" id="KW-1185">Reference proteome</keyword>
<dbReference type="Gene3D" id="3.40.630.30">
    <property type="match status" value="1"/>
</dbReference>
<accession>A0A4V2JAE5</accession>
<feature type="domain" description="N-acetyltransferase" evidence="3">
    <location>
        <begin position="1"/>
        <end position="150"/>
    </location>
</feature>
<proteinExistence type="predicted"/>
<sequence length="154" mass="17810">MLKLVRTNSKHSGFVNLVTQLNNYLKTVDGEEHEFYMQYNGIDVLKQVVVAYLENTPVACGAFKPFDDRKVEIKRMYTVPNYRGEQLATKVLTELETWAKELKFESCILETGKRQVEAVGFYKKNNYQIIENFGPYIGVDNSICFEKELGYEKG</sequence>
<dbReference type="AlphaFoldDB" id="A0A4V2JAE5"/>
<evidence type="ECO:0000313" key="4">
    <source>
        <dbReference type="EMBL" id="TBN06406.1"/>
    </source>
</evidence>
<organism evidence="4 5">
    <name type="scientific">Hyunsoonleella flava</name>
    <dbReference type="NCBI Taxonomy" id="2527939"/>
    <lineage>
        <taxon>Bacteria</taxon>
        <taxon>Pseudomonadati</taxon>
        <taxon>Bacteroidota</taxon>
        <taxon>Flavobacteriia</taxon>
        <taxon>Flavobacteriales</taxon>
        <taxon>Flavobacteriaceae</taxon>
    </lineage>
</organism>
<evidence type="ECO:0000256" key="2">
    <source>
        <dbReference type="ARBA" id="ARBA00023315"/>
    </source>
</evidence>
<dbReference type="InterPro" id="IPR016181">
    <property type="entry name" value="Acyl_CoA_acyltransferase"/>
</dbReference>
<protein>
    <submittedName>
        <fullName evidence="4">GNAT family N-acetyltransferase</fullName>
    </submittedName>
</protein>
<evidence type="ECO:0000259" key="3">
    <source>
        <dbReference type="PROSITE" id="PS51186"/>
    </source>
</evidence>
<dbReference type="RefSeq" id="WP_130962396.1">
    <property type="nucleotide sequence ID" value="NZ_SIRT01000001.1"/>
</dbReference>
<dbReference type="EMBL" id="SIRT01000001">
    <property type="protein sequence ID" value="TBN06406.1"/>
    <property type="molecule type" value="Genomic_DNA"/>
</dbReference>
<dbReference type="SUPFAM" id="SSF55729">
    <property type="entry name" value="Acyl-CoA N-acyltransferases (Nat)"/>
    <property type="match status" value="1"/>
</dbReference>
<dbReference type="InterPro" id="IPR000182">
    <property type="entry name" value="GNAT_dom"/>
</dbReference>
<dbReference type="PANTHER" id="PTHR43877:SF2">
    <property type="entry name" value="AMINOALKYLPHOSPHONATE N-ACETYLTRANSFERASE-RELATED"/>
    <property type="match status" value="1"/>
</dbReference>
<gene>
    <name evidence="4" type="ORF">EYD45_00540</name>
</gene>
<dbReference type="CDD" id="cd04301">
    <property type="entry name" value="NAT_SF"/>
    <property type="match status" value="1"/>
</dbReference>
<dbReference type="GO" id="GO:0016747">
    <property type="term" value="F:acyltransferase activity, transferring groups other than amino-acyl groups"/>
    <property type="evidence" value="ECO:0007669"/>
    <property type="project" value="InterPro"/>
</dbReference>
<dbReference type="Proteomes" id="UP000291142">
    <property type="component" value="Unassembled WGS sequence"/>
</dbReference>
<evidence type="ECO:0000256" key="1">
    <source>
        <dbReference type="ARBA" id="ARBA00022679"/>
    </source>
</evidence>
<dbReference type="OrthoDB" id="9803233at2"/>
<name>A0A4V2JAE5_9FLAO</name>
<dbReference type="PANTHER" id="PTHR43877">
    <property type="entry name" value="AMINOALKYLPHOSPHONATE N-ACETYLTRANSFERASE-RELATED-RELATED"/>
    <property type="match status" value="1"/>
</dbReference>
<dbReference type="InterPro" id="IPR050832">
    <property type="entry name" value="Bact_Acetyltransf"/>
</dbReference>
<evidence type="ECO:0000313" key="5">
    <source>
        <dbReference type="Proteomes" id="UP000291142"/>
    </source>
</evidence>
<dbReference type="PROSITE" id="PS51186">
    <property type="entry name" value="GNAT"/>
    <property type="match status" value="1"/>
</dbReference>